<evidence type="ECO:0000256" key="5">
    <source>
        <dbReference type="SAM" id="Coils"/>
    </source>
</evidence>
<accession>A0ABV7YZ99</accession>
<evidence type="ECO:0000259" key="6">
    <source>
        <dbReference type="PROSITE" id="PS51123"/>
    </source>
</evidence>
<dbReference type="Gene3D" id="3.30.1330.60">
    <property type="entry name" value="OmpA-like domain"/>
    <property type="match status" value="1"/>
</dbReference>
<comment type="caution">
    <text evidence="7">The sequence shown here is derived from an EMBL/GenBank/DDBJ whole genome shotgun (WGS) entry which is preliminary data.</text>
</comment>
<evidence type="ECO:0000313" key="7">
    <source>
        <dbReference type="EMBL" id="MFC3811924.1"/>
    </source>
</evidence>
<evidence type="ECO:0000256" key="4">
    <source>
        <dbReference type="PROSITE-ProRule" id="PRU00473"/>
    </source>
</evidence>
<dbReference type="PANTHER" id="PTHR30329:SF21">
    <property type="entry name" value="LIPOPROTEIN YIAD-RELATED"/>
    <property type="match status" value="1"/>
</dbReference>
<keyword evidence="8" id="KW-1185">Reference proteome</keyword>
<proteinExistence type="predicted"/>
<dbReference type="InterPro" id="IPR011042">
    <property type="entry name" value="6-blade_b-propeller_TolB-like"/>
</dbReference>
<feature type="domain" description="OmpA-like" evidence="6">
    <location>
        <begin position="1066"/>
        <end position="1180"/>
    </location>
</feature>
<dbReference type="InterPro" id="IPR036737">
    <property type="entry name" value="OmpA-like_sf"/>
</dbReference>
<dbReference type="SUPFAM" id="SSF49478">
    <property type="entry name" value="Cna protein B-type domain"/>
    <property type="match status" value="1"/>
</dbReference>
<dbReference type="InterPro" id="IPR011044">
    <property type="entry name" value="Quino_amine_DH_bsu"/>
</dbReference>
<sequence>MKKQVIFLLSISVLTFGQGKTRLPNPINTPKTIEYAPSVTADGQTLVYQSDQFGLFVNSAKKVPKIDAEGKTAVVLDEFETNFFGVYEAKLHPSGTWMPPKQIAAINEYANENMTPVMGGPSISYDGNTLFFFANFGKSGFGREDIYFSERTKSGWTKPENVGSNINTDNYEGFPSISPDGKRLYFTREILGKKVDNKQCYKIMVSEKGRNGKWRLPYELPSPVNLDCEKAPRILADGKTMVFSSIKKEGRGDFDLYKSTMLDNGGWSEPLNLEFINSKKSDLFVSVSPCGDLMYYVSDGDIFTTTIPESLRPIKSATIQGFVLDSITKAPLSTKVVVKENETGNILSVLDNNPSDGRYTAIVPFGKSYNLSVNIPQYFTKTINLDGEQIKDCEPIPLDFKLQIIPTNKEEIVKLALETNRDKVVVDQVRLDAEKQKQELLALEKKQKEEQEKLRLESERLALEKQKAEQLALEKKQKEEQDKLRLESERLALEKQKQEQLALEKKQKEEQDKLRLESERLALEKQKQEQLALEKKQKEEQDKLRLETERLALEKQKAEQLALEKMQKEEREKLRIESERLALEKQKQEQLALEKKQKEEQEKLRLETERLALEKQKQEQFALEKKQKEEQEKLRIETERLALEKQKQEQLALEKKQKEEQEKLRLETERLALEKQKQEQLALEKKQKEEQEKLALEKKRWADSGLTITLLDINTNLPIDGTVVIYRKNNKDSSSYPIKNGTLRIPIVENDTWRIKASAPNYNSIEQVIKIEVPKDASKNFTLELKLEKEVYKIELFAIDLNTATPIVDAKFVILDFQNKKIVELKADPKGFASFTLPQKGKYTVQFSAPNYKEDEQVINDVKLNTKVTFKPIEIKIPLHELKLFVYDRFTEEELFPDVTSNTKAIGLAPAFIKGPEKTVFDIDLKGENIKPEKYRLAFVDSLINKVSCNLLAQKLFYEFEFRFYDKKTKKPIVRLDHKIIDSDTKSEVQRFSSGKNLALFAPEKSYVFVLNNPNYEPITQKINALDWIKEREFERNIFLNPITQEVAKVEPKVEKVISTKTFGDITKGKKITLENIYFDQSSPVLREESFTQLDELVTVLKDNPDLKIEVRGHTDNVGDLFENVKLSKERCESVITYLTKKGINQTRMVPVGRGPVEPVATNNTEEGRKQNRRVEFVVL</sequence>
<protein>
    <submittedName>
        <fullName evidence="7">OmpA family protein</fullName>
    </submittedName>
</protein>
<dbReference type="Pfam" id="PF07676">
    <property type="entry name" value="PD40"/>
    <property type="match status" value="3"/>
</dbReference>
<name>A0ABV7YZ99_9BACT</name>
<organism evidence="7 8">
    <name type="scientific">Lacihabitans lacunae</name>
    <dbReference type="NCBI Taxonomy" id="1028214"/>
    <lineage>
        <taxon>Bacteria</taxon>
        <taxon>Pseudomonadati</taxon>
        <taxon>Bacteroidota</taxon>
        <taxon>Cytophagia</taxon>
        <taxon>Cytophagales</taxon>
        <taxon>Leadbetterellaceae</taxon>
        <taxon>Lacihabitans</taxon>
    </lineage>
</organism>
<dbReference type="Proteomes" id="UP001595616">
    <property type="component" value="Unassembled WGS sequence"/>
</dbReference>
<dbReference type="EMBL" id="JBHRYQ010000001">
    <property type="protein sequence ID" value="MFC3811924.1"/>
    <property type="molecule type" value="Genomic_DNA"/>
</dbReference>
<dbReference type="InterPro" id="IPR011659">
    <property type="entry name" value="WD40"/>
</dbReference>
<gene>
    <name evidence="7" type="ORF">ACFOOI_14770</name>
</gene>
<dbReference type="PRINTS" id="PR01021">
    <property type="entry name" value="OMPADOMAIN"/>
</dbReference>
<keyword evidence="2 4" id="KW-0472">Membrane</keyword>
<dbReference type="InterPro" id="IPR006665">
    <property type="entry name" value="OmpA-like"/>
</dbReference>
<dbReference type="RefSeq" id="WP_379838776.1">
    <property type="nucleotide sequence ID" value="NZ_JBHRYQ010000001.1"/>
</dbReference>
<dbReference type="Gene3D" id="2.120.10.30">
    <property type="entry name" value="TolB, C-terminal domain"/>
    <property type="match status" value="1"/>
</dbReference>
<evidence type="ECO:0000313" key="8">
    <source>
        <dbReference type="Proteomes" id="UP001595616"/>
    </source>
</evidence>
<feature type="coiled-coil region" evidence="5">
    <location>
        <begin position="426"/>
        <end position="699"/>
    </location>
</feature>
<evidence type="ECO:0000256" key="3">
    <source>
        <dbReference type="ARBA" id="ARBA00023237"/>
    </source>
</evidence>
<dbReference type="Pfam" id="PF00691">
    <property type="entry name" value="OmpA"/>
    <property type="match status" value="1"/>
</dbReference>
<keyword evidence="5" id="KW-0175">Coiled coil</keyword>
<dbReference type="SUPFAM" id="SSF50969">
    <property type="entry name" value="YVTN repeat-like/Quinoprotein amine dehydrogenase"/>
    <property type="match status" value="1"/>
</dbReference>
<dbReference type="CDD" id="cd07185">
    <property type="entry name" value="OmpA_C-like"/>
    <property type="match status" value="1"/>
</dbReference>
<dbReference type="InterPro" id="IPR050330">
    <property type="entry name" value="Bact_OuterMem_StrucFunc"/>
</dbReference>
<dbReference type="InterPro" id="IPR006664">
    <property type="entry name" value="OMP_bac"/>
</dbReference>
<dbReference type="SUPFAM" id="SSF103088">
    <property type="entry name" value="OmpA-like"/>
    <property type="match status" value="1"/>
</dbReference>
<evidence type="ECO:0000256" key="2">
    <source>
        <dbReference type="ARBA" id="ARBA00023136"/>
    </source>
</evidence>
<evidence type="ECO:0000256" key="1">
    <source>
        <dbReference type="ARBA" id="ARBA00004442"/>
    </source>
</evidence>
<dbReference type="PANTHER" id="PTHR30329">
    <property type="entry name" value="STATOR ELEMENT OF FLAGELLAR MOTOR COMPLEX"/>
    <property type="match status" value="1"/>
</dbReference>
<dbReference type="PROSITE" id="PS51123">
    <property type="entry name" value="OMPA_2"/>
    <property type="match status" value="1"/>
</dbReference>
<dbReference type="SUPFAM" id="SSF82171">
    <property type="entry name" value="DPP6 N-terminal domain-like"/>
    <property type="match status" value="1"/>
</dbReference>
<reference evidence="8" key="1">
    <citation type="journal article" date="2019" name="Int. J. Syst. Evol. Microbiol.">
        <title>The Global Catalogue of Microorganisms (GCM) 10K type strain sequencing project: providing services to taxonomists for standard genome sequencing and annotation.</title>
        <authorList>
            <consortium name="The Broad Institute Genomics Platform"/>
            <consortium name="The Broad Institute Genome Sequencing Center for Infectious Disease"/>
            <person name="Wu L."/>
            <person name="Ma J."/>
        </authorList>
    </citation>
    <scope>NUCLEOTIDE SEQUENCE [LARGE SCALE GENOMIC DNA]</scope>
    <source>
        <strain evidence="8">CECT 7956</strain>
    </source>
</reference>
<comment type="subcellular location">
    <subcellularLocation>
        <location evidence="1">Cell outer membrane</location>
    </subcellularLocation>
</comment>
<keyword evidence="3" id="KW-0998">Cell outer membrane</keyword>